<dbReference type="Gene3D" id="3.30.250.20">
    <property type="entry name" value="L1 transposable element, C-terminal domain"/>
    <property type="match status" value="1"/>
</dbReference>
<dbReference type="Proteomes" id="UP001066276">
    <property type="component" value="Chromosome 10"/>
</dbReference>
<evidence type="ECO:0000313" key="2">
    <source>
        <dbReference type="Proteomes" id="UP001066276"/>
    </source>
</evidence>
<name>A0AAV7M1Y3_PLEWA</name>
<evidence type="ECO:0000313" key="1">
    <source>
        <dbReference type="EMBL" id="KAJ1097776.1"/>
    </source>
</evidence>
<dbReference type="EMBL" id="JANPWB010000014">
    <property type="protein sequence ID" value="KAJ1097776.1"/>
    <property type="molecule type" value="Genomic_DNA"/>
</dbReference>
<dbReference type="AlphaFoldDB" id="A0AAV7M1Y3"/>
<organism evidence="1 2">
    <name type="scientific">Pleurodeles waltl</name>
    <name type="common">Iberian ribbed newt</name>
    <dbReference type="NCBI Taxonomy" id="8319"/>
    <lineage>
        <taxon>Eukaryota</taxon>
        <taxon>Metazoa</taxon>
        <taxon>Chordata</taxon>
        <taxon>Craniata</taxon>
        <taxon>Vertebrata</taxon>
        <taxon>Euteleostomi</taxon>
        <taxon>Amphibia</taxon>
        <taxon>Batrachia</taxon>
        <taxon>Caudata</taxon>
        <taxon>Salamandroidea</taxon>
        <taxon>Salamandridae</taxon>
        <taxon>Pleurodelinae</taxon>
        <taxon>Pleurodeles</taxon>
    </lineage>
</organism>
<sequence length="98" mass="11153">MAHTDNGQEIRIAVDFSQETNEKRKAFLALRPQLRLLNIKFGLFETARVWTTMKVNPETSLNLQACALSYKAFPSNLLIMTEQPSRQTHVILLSCSCL</sequence>
<proteinExistence type="predicted"/>
<reference evidence="1" key="1">
    <citation type="journal article" date="2022" name="bioRxiv">
        <title>Sequencing and chromosome-scale assembly of the giantPleurodeles waltlgenome.</title>
        <authorList>
            <person name="Brown T."/>
            <person name="Elewa A."/>
            <person name="Iarovenko S."/>
            <person name="Subramanian E."/>
            <person name="Araus A.J."/>
            <person name="Petzold A."/>
            <person name="Susuki M."/>
            <person name="Suzuki K.-i.T."/>
            <person name="Hayashi T."/>
            <person name="Toyoda A."/>
            <person name="Oliveira C."/>
            <person name="Osipova E."/>
            <person name="Leigh N.D."/>
            <person name="Simon A."/>
            <person name="Yun M.H."/>
        </authorList>
    </citation>
    <scope>NUCLEOTIDE SEQUENCE</scope>
    <source>
        <strain evidence="1">20211129_DDA</strain>
        <tissue evidence="1">Liver</tissue>
    </source>
</reference>
<comment type="caution">
    <text evidence="1">The sequence shown here is derived from an EMBL/GenBank/DDBJ whole genome shotgun (WGS) entry which is preliminary data.</text>
</comment>
<gene>
    <name evidence="1" type="ORF">NDU88_002893</name>
</gene>
<dbReference type="InterPro" id="IPR042566">
    <property type="entry name" value="L1_C"/>
</dbReference>
<protein>
    <submittedName>
        <fullName evidence="1">Uncharacterized protein</fullName>
    </submittedName>
</protein>
<keyword evidence="2" id="KW-1185">Reference proteome</keyword>
<accession>A0AAV7M1Y3</accession>